<evidence type="ECO:0000256" key="6">
    <source>
        <dbReference type="ARBA" id="ARBA00023136"/>
    </source>
</evidence>
<dbReference type="RefSeq" id="WP_189563709.1">
    <property type="nucleotide sequence ID" value="NZ_BMXF01000001.1"/>
</dbReference>
<feature type="transmembrane region" description="Helical" evidence="7">
    <location>
        <begin position="84"/>
        <end position="100"/>
    </location>
</feature>
<feature type="transmembrane region" description="Helical" evidence="7">
    <location>
        <begin position="59"/>
        <end position="77"/>
    </location>
</feature>
<evidence type="ECO:0000313" key="8">
    <source>
        <dbReference type="EMBL" id="GHB62357.1"/>
    </source>
</evidence>
<comment type="caution">
    <text evidence="8">The sequence shown here is derived from an EMBL/GenBank/DDBJ whole genome shotgun (WGS) entry which is preliminary data.</text>
</comment>
<evidence type="ECO:0000313" key="9">
    <source>
        <dbReference type="Proteomes" id="UP000598271"/>
    </source>
</evidence>
<protein>
    <recommendedName>
        <fullName evidence="10">DoxX family protein</fullName>
    </recommendedName>
</protein>
<evidence type="ECO:0000256" key="3">
    <source>
        <dbReference type="ARBA" id="ARBA00022475"/>
    </source>
</evidence>
<gene>
    <name evidence="8" type="ORF">GCM10007390_15210</name>
</gene>
<dbReference type="PANTHER" id="PTHR33452">
    <property type="entry name" value="OXIDOREDUCTASE CATD-RELATED"/>
    <property type="match status" value="1"/>
</dbReference>
<name>A0A8J3D316_9BACT</name>
<dbReference type="InterPro" id="IPR051907">
    <property type="entry name" value="DoxX-like_oxidoreductase"/>
</dbReference>
<comment type="subcellular location">
    <subcellularLocation>
        <location evidence="1">Cell membrane</location>
        <topology evidence="1">Multi-pass membrane protein</topology>
    </subcellularLocation>
</comment>
<dbReference type="InterPro" id="IPR032808">
    <property type="entry name" value="DoxX"/>
</dbReference>
<dbReference type="AlphaFoldDB" id="A0A8J3D316"/>
<dbReference type="GO" id="GO:0005886">
    <property type="term" value="C:plasma membrane"/>
    <property type="evidence" value="ECO:0007669"/>
    <property type="project" value="UniProtKB-SubCell"/>
</dbReference>
<accession>A0A8J3D316</accession>
<dbReference type="EMBL" id="BMXF01000001">
    <property type="protein sequence ID" value="GHB62357.1"/>
    <property type="molecule type" value="Genomic_DNA"/>
</dbReference>
<evidence type="ECO:0000256" key="2">
    <source>
        <dbReference type="ARBA" id="ARBA00006679"/>
    </source>
</evidence>
<feature type="transmembrane region" description="Helical" evidence="7">
    <location>
        <begin position="112"/>
        <end position="131"/>
    </location>
</feature>
<keyword evidence="5 7" id="KW-1133">Transmembrane helix</keyword>
<dbReference type="Pfam" id="PF07681">
    <property type="entry name" value="DoxX"/>
    <property type="match status" value="1"/>
</dbReference>
<evidence type="ECO:0000256" key="4">
    <source>
        <dbReference type="ARBA" id="ARBA00022692"/>
    </source>
</evidence>
<evidence type="ECO:0000256" key="7">
    <source>
        <dbReference type="SAM" id="Phobius"/>
    </source>
</evidence>
<reference evidence="8 9" key="1">
    <citation type="journal article" date="2014" name="Int. J. Syst. Evol. Microbiol.">
        <title>Complete genome sequence of Corynebacterium casei LMG S-19264T (=DSM 44701T), isolated from a smear-ripened cheese.</title>
        <authorList>
            <consortium name="US DOE Joint Genome Institute (JGI-PGF)"/>
            <person name="Walter F."/>
            <person name="Albersmeier A."/>
            <person name="Kalinowski J."/>
            <person name="Ruckert C."/>
        </authorList>
    </citation>
    <scope>NUCLEOTIDE SEQUENCE [LARGE SCALE GENOMIC DNA]</scope>
    <source>
        <strain evidence="8 9">KCTC 12866</strain>
    </source>
</reference>
<proteinExistence type="inferred from homology"/>
<comment type="similarity">
    <text evidence="2">Belongs to the DoxX family.</text>
</comment>
<dbReference type="Proteomes" id="UP000598271">
    <property type="component" value="Unassembled WGS sequence"/>
</dbReference>
<evidence type="ECO:0000256" key="5">
    <source>
        <dbReference type="ARBA" id="ARBA00022989"/>
    </source>
</evidence>
<feature type="transmembrane region" description="Helical" evidence="7">
    <location>
        <begin position="20"/>
        <end position="39"/>
    </location>
</feature>
<keyword evidence="9" id="KW-1185">Reference proteome</keyword>
<evidence type="ECO:0000256" key="1">
    <source>
        <dbReference type="ARBA" id="ARBA00004651"/>
    </source>
</evidence>
<organism evidence="8 9">
    <name type="scientific">Persicitalea jodogahamensis</name>
    <dbReference type="NCBI Taxonomy" id="402147"/>
    <lineage>
        <taxon>Bacteria</taxon>
        <taxon>Pseudomonadati</taxon>
        <taxon>Bacteroidota</taxon>
        <taxon>Cytophagia</taxon>
        <taxon>Cytophagales</taxon>
        <taxon>Spirosomataceae</taxon>
        <taxon>Persicitalea</taxon>
    </lineage>
</organism>
<sequence>MSNNFFKPTILSVNANLGVLFLRVGFGLMMIAGHGFPKLQRYLSGDHGFGNPIGLGEEPSLLLAIFAEFVCSLLLVVGLFTRAALVPLVITMLVALFIVHGGDPLNKQELPVLFTLAFITLFLTGPGKYSLDQMAFGSK</sequence>
<keyword evidence="3" id="KW-1003">Cell membrane</keyword>
<dbReference type="PANTHER" id="PTHR33452:SF1">
    <property type="entry name" value="INNER MEMBRANE PROTEIN YPHA-RELATED"/>
    <property type="match status" value="1"/>
</dbReference>
<evidence type="ECO:0008006" key="10">
    <source>
        <dbReference type="Google" id="ProtNLM"/>
    </source>
</evidence>
<keyword evidence="4 7" id="KW-0812">Transmembrane</keyword>
<keyword evidence="6 7" id="KW-0472">Membrane</keyword>